<keyword evidence="3" id="KW-1185">Reference proteome</keyword>
<dbReference type="Gene3D" id="3.40.50.1240">
    <property type="entry name" value="Phosphoglycerate mutase-like"/>
    <property type="match status" value="1"/>
</dbReference>
<dbReference type="GO" id="GO:0005737">
    <property type="term" value="C:cytoplasm"/>
    <property type="evidence" value="ECO:0007669"/>
    <property type="project" value="TreeGrafter"/>
</dbReference>
<evidence type="ECO:0000313" key="3">
    <source>
        <dbReference type="Proteomes" id="UP001164286"/>
    </source>
</evidence>
<dbReference type="SUPFAM" id="SSF53254">
    <property type="entry name" value="Phosphoglycerate mutase-like"/>
    <property type="match status" value="1"/>
</dbReference>
<dbReference type="PANTHER" id="PTHR48100:SF1">
    <property type="entry name" value="HISTIDINE PHOSPHATASE FAMILY PROTEIN-RELATED"/>
    <property type="match status" value="1"/>
</dbReference>
<dbReference type="EMBL" id="JAKWFO010000014">
    <property type="protein sequence ID" value="KAI9632682.1"/>
    <property type="molecule type" value="Genomic_DNA"/>
</dbReference>
<dbReference type="Proteomes" id="UP001164286">
    <property type="component" value="Unassembled WGS sequence"/>
</dbReference>
<proteinExistence type="predicted"/>
<dbReference type="GeneID" id="77730573"/>
<dbReference type="InterPro" id="IPR050275">
    <property type="entry name" value="PGM_Phosphatase"/>
</dbReference>
<dbReference type="GO" id="GO:0016791">
    <property type="term" value="F:phosphatase activity"/>
    <property type="evidence" value="ECO:0007669"/>
    <property type="project" value="TreeGrafter"/>
</dbReference>
<organism evidence="2 3">
    <name type="scientific">Dioszegia hungarica</name>
    <dbReference type="NCBI Taxonomy" id="4972"/>
    <lineage>
        <taxon>Eukaryota</taxon>
        <taxon>Fungi</taxon>
        <taxon>Dikarya</taxon>
        <taxon>Basidiomycota</taxon>
        <taxon>Agaricomycotina</taxon>
        <taxon>Tremellomycetes</taxon>
        <taxon>Tremellales</taxon>
        <taxon>Bulleribasidiaceae</taxon>
        <taxon>Dioszegia</taxon>
    </lineage>
</organism>
<dbReference type="AlphaFoldDB" id="A0AA38LQ05"/>
<evidence type="ECO:0000313" key="2">
    <source>
        <dbReference type="EMBL" id="KAI9632682.1"/>
    </source>
</evidence>
<accession>A0AA38LQ05</accession>
<name>A0AA38LQ05_9TREE</name>
<dbReference type="RefSeq" id="XP_052942459.1">
    <property type="nucleotide sequence ID" value="XM_053091368.1"/>
</dbReference>
<comment type="caution">
    <text evidence="2">The sequence shown here is derived from an EMBL/GenBank/DDBJ whole genome shotgun (WGS) entry which is preliminary data.</text>
</comment>
<protein>
    <submittedName>
        <fullName evidence="2">Histidine phosphatase superfamily</fullName>
    </submittedName>
</protein>
<gene>
    <name evidence="2" type="ORF">MKK02DRAFT_40992</name>
</gene>
<dbReference type="InterPro" id="IPR029033">
    <property type="entry name" value="His_PPase_superfam"/>
</dbReference>
<dbReference type="Pfam" id="PF00300">
    <property type="entry name" value="His_Phos_1"/>
    <property type="match status" value="1"/>
</dbReference>
<dbReference type="SMART" id="SM00855">
    <property type="entry name" value="PGAM"/>
    <property type="match status" value="1"/>
</dbReference>
<evidence type="ECO:0000256" key="1">
    <source>
        <dbReference type="SAM" id="MobiDB-lite"/>
    </source>
</evidence>
<dbReference type="PANTHER" id="PTHR48100">
    <property type="entry name" value="BROAD-SPECIFICITY PHOSPHATASE YOR283W-RELATED"/>
    <property type="match status" value="1"/>
</dbReference>
<dbReference type="InterPro" id="IPR013078">
    <property type="entry name" value="His_Pase_superF_clade-1"/>
</dbReference>
<dbReference type="CDD" id="cd07067">
    <property type="entry name" value="HP_PGM_like"/>
    <property type="match status" value="1"/>
</dbReference>
<feature type="compositionally biased region" description="Polar residues" evidence="1">
    <location>
        <begin position="346"/>
        <end position="361"/>
    </location>
</feature>
<sequence length="361" mass="40397">MTVTMMDLGDRPAVAAVKAGGPSSDPGVLCPPQKFDYKIVKGFFVQNDPSIPRVAFEPTLLERNFGLVDTSPERWANLDRDVKRLQADAEDGVQYKVFFLGRHGQGWHNAAVDVIGVDPWEAYWTFQYGNDEFTWGPDPELTPEGIRQAREVCKVWKREKEFGAPVDKERMKWYVSPLTRTGQTMQESFQELLTGVPEVWEDWREIYGSHTCDLRSTRTQIAERFPTFMIEKGFAEEDPLWTADYRETDKEMQIRSRRAFDRVFSEGGAEELYVSITSHSAILRNVLAVLGHGPYPLQTGEMIPVVIKATPVKQEQKVNGRSGTNGTNGPADTNSNGVNGHAVNGQAGSNGHAYTNGVNGH</sequence>
<reference evidence="2" key="1">
    <citation type="journal article" date="2022" name="G3 (Bethesda)">
        <title>High quality genome of the basidiomycete yeast Dioszegia hungarica PDD-24b-2 isolated from cloud water.</title>
        <authorList>
            <person name="Jarrige D."/>
            <person name="Haridas S."/>
            <person name="Bleykasten-Grosshans C."/>
            <person name="Joly M."/>
            <person name="Nadalig T."/>
            <person name="Sancelme M."/>
            <person name="Vuilleumier S."/>
            <person name="Grigoriev I.V."/>
            <person name="Amato P."/>
            <person name="Bringel F."/>
        </authorList>
    </citation>
    <scope>NUCLEOTIDE SEQUENCE</scope>
    <source>
        <strain evidence="2">PDD-24b-2</strain>
    </source>
</reference>
<feature type="compositionally biased region" description="Polar residues" evidence="1">
    <location>
        <begin position="317"/>
        <end position="338"/>
    </location>
</feature>
<feature type="region of interest" description="Disordered" evidence="1">
    <location>
        <begin position="314"/>
        <end position="361"/>
    </location>
</feature>